<reference evidence="1" key="1">
    <citation type="submission" date="2020-03" db="EMBL/GenBank/DDBJ databases">
        <title>Hybrid Assembly of Korean Phytophthora infestans isolates.</title>
        <authorList>
            <person name="Prokchorchik M."/>
            <person name="Lee Y."/>
            <person name="Seo J."/>
            <person name="Cho J.-H."/>
            <person name="Park Y.-E."/>
            <person name="Jang D.-C."/>
            <person name="Im J.-S."/>
            <person name="Choi J.-G."/>
            <person name="Park H.-J."/>
            <person name="Lee G.-B."/>
            <person name="Lee Y.-G."/>
            <person name="Hong S.-Y."/>
            <person name="Cho K."/>
            <person name="Sohn K.H."/>
        </authorList>
    </citation>
    <scope>NUCLEOTIDE SEQUENCE</scope>
    <source>
        <strain evidence="1">KR_2_A2</strain>
    </source>
</reference>
<proteinExistence type="predicted"/>
<organism evidence="1 2">
    <name type="scientific">Phytophthora infestans</name>
    <name type="common">Potato late blight agent</name>
    <name type="synonym">Botrytis infestans</name>
    <dbReference type="NCBI Taxonomy" id="4787"/>
    <lineage>
        <taxon>Eukaryota</taxon>
        <taxon>Sar</taxon>
        <taxon>Stramenopiles</taxon>
        <taxon>Oomycota</taxon>
        <taxon>Peronosporomycetes</taxon>
        <taxon>Peronosporales</taxon>
        <taxon>Peronosporaceae</taxon>
        <taxon>Phytophthora</taxon>
    </lineage>
</organism>
<feature type="non-terminal residue" evidence="1">
    <location>
        <position position="1"/>
    </location>
</feature>
<dbReference type="Proteomes" id="UP000704712">
    <property type="component" value="Unassembled WGS sequence"/>
</dbReference>
<accession>A0A8S9TQ60</accession>
<gene>
    <name evidence="1" type="ORF">GN958_ATG20528</name>
</gene>
<evidence type="ECO:0000313" key="2">
    <source>
        <dbReference type="Proteomes" id="UP000704712"/>
    </source>
</evidence>
<name>A0A8S9TQ60_PHYIN</name>
<dbReference type="AlphaFoldDB" id="A0A8S9TQ60"/>
<comment type="caution">
    <text evidence="1">The sequence shown here is derived from an EMBL/GenBank/DDBJ whole genome shotgun (WGS) entry which is preliminary data.</text>
</comment>
<dbReference type="EMBL" id="JAACNO010002868">
    <property type="protein sequence ID" value="KAF4130113.1"/>
    <property type="molecule type" value="Genomic_DNA"/>
</dbReference>
<sequence length="157" mass="17885">GDWPNKQDTCTSGSFNFGTDAFEHLAAQSKLLVTSTLEDYEPKTVRTDQIIYLKLGPKSFPNRRGGQTWIQNAAREMDAHLRERPRHLSRRVPSNATFQQAQHIDAMRSTQKQEQDEDKATTATLLVSIKGSTPMRLTFNVSAMRRVIEMPKYNFLA</sequence>
<protein>
    <submittedName>
        <fullName evidence="1">Uncharacterized protein</fullName>
    </submittedName>
</protein>
<evidence type="ECO:0000313" key="1">
    <source>
        <dbReference type="EMBL" id="KAF4130113.1"/>
    </source>
</evidence>